<dbReference type="Pfam" id="PF25994">
    <property type="entry name" value="HH_AprE"/>
    <property type="match status" value="1"/>
</dbReference>
<organism evidence="14 15">
    <name type="scientific">Flavimaribacter sediminis</name>
    <dbReference type="NCBI Taxonomy" id="2865987"/>
    <lineage>
        <taxon>Bacteria</taxon>
        <taxon>Pseudomonadati</taxon>
        <taxon>Pseudomonadota</taxon>
        <taxon>Alphaproteobacteria</taxon>
        <taxon>Hyphomicrobiales</taxon>
        <taxon>Rhizobiaceae</taxon>
        <taxon>Flavimaribacter</taxon>
    </lineage>
</organism>
<dbReference type="EMBL" id="JAICBX010000001">
    <property type="protein sequence ID" value="MBW8635640.1"/>
    <property type="molecule type" value="Genomic_DNA"/>
</dbReference>
<comment type="subcellular location">
    <subcellularLocation>
        <location evidence="1 9">Cell inner membrane</location>
        <topology evidence="1 9">Single-pass membrane protein</topology>
    </subcellularLocation>
</comment>
<dbReference type="AlphaFoldDB" id="A0AAE2ZJG1"/>
<name>A0AAE2ZJG1_9HYPH</name>
<evidence type="ECO:0000256" key="1">
    <source>
        <dbReference type="ARBA" id="ARBA00004377"/>
    </source>
</evidence>
<evidence type="ECO:0000256" key="8">
    <source>
        <dbReference type="ARBA" id="ARBA00023136"/>
    </source>
</evidence>
<dbReference type="GO" id="GO:0005886">
    <property type="term" value="C:plasma membrane"/>
    <property type="evidence" value="ECO:0007669"/>
    <property type="project" value="UniProtKB-SubCell"/>
</dbReference>
<evidence type="ECO:0000256" key="9">
    <source>
        <dbReference type="RuleBase" id="RU365093"/>
    </source>
</evidence>
<feature type="domain" description="AprE-like beta-barrel" evidence="13">
    <location>
        <begin position="323"/>
        <end position="412"/>
    </location>
</feature>
<dbReference type="Gene3D" id="2.40.30.170">
    <property type="match status" value="1"/>
</dbReference>
<keyword evidence="15" id="KW-1185">Reference proteome</keyword>
<sequence length="435" mass="48069">MTMKTASSFTKSIRSHLTAAFVVVLALTVGVGSWAAFTEISGAVVAPGTLVVESRIKAIQHKEGGIVRDIRVRDGDYVQAGDLLLVLDDTVTRAEVASLTQQLESLHAKKLRLKAERDGLSDLAVPASESSATETARSHHEEHQAHLMDARRQSREGRKDQLIDQIGQIHKKIEGFEAQLVAKVEEIELVEKELVDLEHLLKQQLVQQSRVTALQRNRAQLVGQHGGLTAAIAEANEAISERRVQEIRIDEDFRAETLELLDQVRTEIARLEERKVDAEDRLTRNELRAPKSGYVHALGMHTVGGVIGAGQTVMQIVPGADLLVVEAPVSPVSIDQLAPGQKATLRFPNFNQRTTPTLTASVKFISPDLVFDETTGQGFYNLRLEIDSDEYAKFGDKPLLPGMPVEVFIKTEDRNVLSYLVKPMTDQIAHALRER</sequence>
<keyword evidence="7" id="KW-1133">Transmembrane helix</keyword>
<dbReference type="PROSITE" id="PS00543">
    <property type="entry name" value="HLYD_FAMILY"/>
    <property type="match status" value="1"/>
</dbReference>
<accession>A0AAE2ZJG1</accession>
<dbReference type="PANTHER" id="PTHR30386:SF17">
    <property type="entry name" value="ALKALINE PROTEASE SECRETION PROTEIN APRE"/>
    <property type="match status" value="1"/>
</dbReference>
<dbReference type="InterPro" id="IPR010129">
    <property type="entry name" value="T1SS_HlyD"/>
</dbReference>
<keyword evidence="3 9" id="KW-0813">Transport</keyword>
<dbReference type="SUPFAM" id="SSF111369">
    <property type="entry name" value="HlyD-like secretion proteins"/>
    <property type="match status" value="1"/>
</dbReference>
<gene>
    <name evidence="14" type="ORF">K1W69_00455</name>
</gene>
<keyword evidence="10" id="KW-0175">Coiled coil</keyword>
<dbReference type="PANTHER" id="PTHR30386">
    <property type="entry name" value="MEMBRANE FUSION SUBUNIT OF EMRAB-TOLC MULTIDRUG EFFLUX PUMP"/>
    <property type="match status" value="1"/>
</dbReference>
<dbReference type="Gene3D" id="1.10.287.470">
    <property type="entry name" value="Helix hairpin bin"/>
    <property type="match status" value="1"/>
</dbReference>
<feature type="region of interest" description="Disordered" evidence="11">
    <location>
        <begin position="124"/>
        <end position="159"/>
    </location>
</feature>
<comment type="similarity">
    <text evidence="2 9">Belongs to the membrane fusion protein (MFP) (TC 8.A.1) family.</text>
</comment>
<feature type="coiled-coil region" evidence="10">
    <location>
        <begin position="173"/>
        <end position="207"/>
    </location>
</feature>
<keyword evidence="8" id="KW-0472">Membrane</keyword>
<dbReference type="PRINTS" id="PR01490">
    <property type="entry name" value="RTXTOXIND"/>
</dbReference>
<keyword evidence="4 9" id="KW-1003">Cell membrane</keyword>
<dbReference type="NCBIfam" id="TIGR01843">
    <property type="entry name" value="type_I_hlyD"/>
    <property type="match status" value="1"/>
</dbReference>
<dbReference type="Gene3D" id="2.40.50.100">
    <property type="match status" value="1"/>
</dbReference>
<comment type="caution">
    <text evidence="14">The sequence shown here is derived from an EMBL/GenBank/DDBJ whole genome shotgun (WGS) entry which is preliminary data.</text>
</comment>
<keyword evidence="6" id="KW-0812">Transmembrane</keyword>
<evidence type="ECO:0000256" key="4">
    <source>
        <dbReference type="ARBA" id="ARBA00022475"/>
    </source>
</evidence>
<evidence type="ECO:0000256" key="6">
    <source>
        <dbReference type="ARBA" id="ARBA00022692"/>
    </source>
</evidence>
<dbReference type="Pfam" id="PF26002">
    <property type="entry name" value="Beta-barrel_AprE"/>
    <property type="match status" value="1"/>
</dbReference>
<reference evidence="14" key="1">
    <citation type="submission" date="2021-08" db="EMBL/GenBank/DDBJ databases">
        <title>Hoeflea bacterium WL0058 sp. nov., isolated from the sediment.</title>
        <authorList>
            <person name="Wang L."/>
            <person name="Zhang D."/>
        </authorList>
    </citation>
    <scope>NUCLEOTIDE SEQUENCE</scope>
    <source>
        <strain evidence="14">WL0058</strain>
    </source>
</reference>
<dbReference type="InterPro" id="IPR058781">
    <property type="entry name" value="HH_AprE-like"/>
</dbReference>
<evidence type="ECO:0000259" key="12">
    <source>
        <dbReference type="Pfam" id="PF25994"/>
    </source>
</evidence>
<protein>
    <recommendedName>
        <fullName evidence="9">Membrane fusion protein (MFP) family protein</fullName>
    </recommendedName>
</protein>
<dbReference type="InterPro" id="IPR006144">
    <property type="entry name" value="Secretion_HlyD_CS"/>
</dbReference>
<evidence type="ECO:0000256" key="7">
    <source>
        <dbReference type="ARBA" id="ARBA00022989"/>
    </source>
</evidence>
<feature type="coiled-coil region" evidence="10">
    <location>
        <begin position="254"/>
        <end position="288"/>
    </location>
</feature>
<evidence type="ECO:0000313" key="14">
    <source>
        <dbReference type="EMBL" id="MBW8635640.1"/>
    </source>
</evidence>
<dbReference type="InterPro" id="IPR058982">
    <property type="entry name" value="Beta-barrel_AprE"/>
</dbReference>
<evidence type="ECO:0000256" key="11">
    <source>
        <dbReference type="SAM" id="MobiDB-lite"/>
    </source>
</evidence>
<evidence type="ECO:0000313" key="15">
    <source>
        <dbReference type="Proteomes" id="UP001196509"/>
    </source>
</evidence>
<evidence type="ECO:0000259" key="13">
    <source>
        <dbReference type="Pfam" id="PF26002"/>
    </source>
</evidence>
<feature type="domain" description="AprE-like long alpha-helical hairpin" evidence="12">
    <location>
        <begin position="93"/>
        <end position="281"/>
    </location>
</feature>
<evidence type="ECO:0000256" key="10">
    <source>
        <dbReference type="SAM" id="Coils"/>
    </source>
</evidence>
<evidence type="ECO:0000256" key="3">
    <source>
        <dbReference type="ARBA" id="ARBA00022448"/>
    </source>
</evidence>
<keyword evidence="5 9" id="KW-0997">Cell inner membrane</keyword>
<feature type="compositionally biased region" description="Basic and acidic residues" evidence="11">
    <location>
        <begin position="136"/>
        <end position="159"/>
    </location>
</feature>
<evidence type="ECO:0000256" key="2">
    <source>
        <dbReference type="ARBA" id="ARBA00009477"/>
    </source>
</evidence>
<evidence type="ECO:0000256" key="5">
    <source>
        <dbReference type="ARBA" id="ARBA00022519"/>
    </source>
</evidence>
<dbReference type="Proteomes" id="UP001196509">
    <property type="component" value="Unassembled WGS sequence"/>
</dbReference>
<dbReference type="InterPro" id="IPR050739">
    <property type="entry name" value="MFP"/>
</dbReference>
<proteinExistence type="inferred from homology"/>
<dbReference type="GO" id="GO:0009306">
    <property type="term" value="P:protein secretion"/>
    <property type="evidence" value="ECO:0007669"/>
    <property type="project" value="InterPro"/>
</dbReference>